<reference evidence="2" key="1">
    <citation type="submission" date="2022-11" db="EMBL/GenBank/DDBJ databases">
        <authorList>
            <person name="Petersen C."/>
        </authorList>
    </citation>
    <scope>NUCLEOTIDE SEQUENCE</scope>
    <source>
        <strain evidence="2">IBT 30761</strain>
    </source>
</reference>
<name>A0A9W9EYI7_9EURO</name>
<reference evidence="2" key="2">
    <citation type="journal article" date="2023" name="IMA Fungus">
        <title>Comparative genomic study of the Penicillium genus elucidates a diverse pangenome and 15 lateral gene transfer events.</title>
        <authorList>
            <person name="Petersen C."/>
            <person name="Sorensen T."/>
            <person name="Nielsen M.R."/>
            <person name="Sondergaard T.E."/>
            <person name="Sorensen J.L."/>
            <person name="Fitzpatrick D.A."/>
            <person name="Frisvad J.C."/>
            <person name="Nielsen K.L."/>
        </authorList>
    </citation>
    <scope>NUCLEOTIDE SEQUENCE</scope>
    <source>
        <strain evidence="2">IBT 30761</strain>
    </source>
</reference>
<dbReference type="GeneID" id="81360533"/>
<dbReference type="RefSeq" id="XP_056472360.1">
    <property type="nucleotide sequence ID" value="XM_056621554.1"/>
</dbReference>
<evidence type="ECO:0000313" key="3">
    <source>
        <dbReference type="Proteomes" id="UP001149074"/>
    </source>
</evidence>
<sequence>MHGGLVSDGTGGCPQTVGRSRKGKEHTGGGGRLGNPDLGLVAGRLVRYAVQDSAVDSMARKDGGLEIEASIILVQSIRPLDACDDISPYIPPKSGGDSNPIPERFQFNRSHALLSTPGGRMGLNLEEIYGNDLEEQPPQEYSGYQPKQGFGWANTLPEKQGLYDPEYEKDACGVGFAA</sequence>
<evidence type="ECO:0000256" key="1">
    <source>
        <dbReference type="SAM" id="MobiDB-lite"/>
    </source>
</evidence>
<dbReference type="Proteomes" id="UP001149074">
    <property type="component" value="Unassembled WGS sequence"/>
</dbReference>
<accession>A0A9W9EYI7</accession>
<protein>
    <submittedName>
        <fullName evidence="2">Glutamate synthase</fullName>
    </submittedName>
</protein>
<keyword evidence="3" id="KW-1185">Reference proteome</keyword>
<gene>
    <name evidence="2" type="ORF">N7532_009063</name>
</gene>
<organism evidence="2 3">
    <name type="scientific">Penicillium argentinense</name>
    <dbReference type="NCBI Taxonomy" id="1131581"/>
    <lineage>
        <taxon>Eukaryota</taxon>
        <taxon>Fungi</taxon>
        <taxon>Dikarya</taxon>
        <taxon>Ascomycota</taxon>
        <taxon>Pezizomycotina</taxon>
        <taxon>Eurotiomycetes</taxon>
        <taxon>Eurotiomycetidae</taxon>
        <taxon>Eurotiales</taxon>
        <taxon>Aspergillaceae</taxon>
        <taxon>Penicillium</taxon>
    </lineage>
</organism>
<dbReference type="EMBL" id="JAPQKI010000009">
    <property type="protein sequence ID" value="KAJ5090379.1"/>
    <property type="molecule type" value="Genomic_DNA"/>
</dbReference>
<dbReference type="OrthoDB" id="5244128at2759"/>
<dbReference type="AlphaFoldDB" id="A0A9W9EYI7"/>
<proteinExistence type="predicted"/>
<feature type="region of interest" description="Disordered" evidence="1">
    <location>
        <begin position="1"/>
        <end position="35"/>
    </location>
</feature>
<evidence type="ECO:0000313" key="2">
    <source>
        <dbReference type="EMBL" id="KAJ5090379.1"/>
    </source>
</evidence>
<comment type="caution">
    <text evidence="2">The sequence shown here is derived from an EMBL/GenBank/DDBJ whole genome shotgun (WGS) entry which is preliminary data.</text>
</comment>